<protein>
    <submittedName>
        <fullName evidence="1">Uncharacterized protein</fullName>
    </submittedName>
</protein>
<organism evidence="1">
    <name type="scientific">Rhizophora mucronata</name>
    <name type="common">Asiatic mangrove</name>
    <dbReference type="NCBI Taxonomy" id="61149"/>
    <lineage>
        <taxon>Eukaryota</taxon>
        <taxon>Viridiplantae</taxon>
        <taxon>Streptophyta</taxon>
        <taxon>Embryophyta</taxon>
        <taxon>Tracheophyta</taxon>
        <taxon>Spermatophyta</taxon>
        <taxon>Magnoliopsida</taxon>
        <taxon>eudicotyledons</taxon>
        <taxon>Gunneridae</taxon>
        <taxon>Pentapetalae</taxon>
        <taxon>rosids</taxon>
        <taxon>fabids</taxon>
        <taxon>Malpighiales</taxon>
        <taxon>Rhizophoraceae</taxon>
        <taxon>Rhizophora</taxon>
    </lineage>
</organism>
<dbReference type="EMBL" id="GGEC01059577">
    <property type="protein sequence ID" value="MBX40061.1"/>
    <property type="molecule type" value="Transcribed_RNA"/>
</dbReference>
<name>A0A2P2NC59_RHIMU</name>
<proteinExistence type="predicted"/>
<sequence>MTARCSPNSYFGDELSTGSVYLVQLSVGEQKV</sequence>
<reference evidence="1" key="1">
    <citation type="submission" date="2018-02" db="EMBL/GenBank/DDBJ databases">
        <title>Rhizophora mucronata_Transcriptome.</title>
        <authorList>
            <person name="Meera S.P."/>
            <person name="Sreeshan A."/>
            <person name="Augustine A."/>
        </authorList>
    </citation>
    <scope>NUCLEOTIDE SEQUENCE</scope>
    <source>
        <tissue evidence="1">Leaf</tissue>
    </source>
</reference>
<dbReference type="AlphaFoldDB" id="A0A2P2NC59"/>
<evidence type="ECO:0000313" key="1">
    <source>
        <dbReference type="EMBL" id="MBX40061.1"/>
    </source>
</evidence>
<accession>A0A2P2NC59</accession>